<comment type="caution">
    <text evidence="2">The sequence shown here is derived from an EMBL/GenBank/DDBJ whole genome shotgun (WGS) entry which is preliminary data.</text>
</comment>
<keyword evidence="1" id="KW-0472">Membrane</keyword>
<dbReference type="Proteomes" id="UP000324800">
    <property type="component" value="Unassembled WGS sequence"/>
</dbReference>
<evidence type="ECO:0000256" key="1">
    <source>
        <dbReference type="SAM" id="Phobius"/>
    </source>
</evidence>
<proteinExistence type="predicted"/>
<keyword evidence="1" id="KW-1133">Transmembrane helix</keyword>
<organism evidence="2 3">
    <name type="scientific">Streblomastix strix</name>
    <dbReference type="NCBI Taxonomy" id="222440"/>
    <lineage>
        <taxon>Eukaryota</taxon>
        <taxon>Metamonada</taxon>
        <taxon>Preaxostyla</taxon>
        <taxon>Oxymonadida</taxon>
        <taxon>Streblomastigidae</taxon>
        <taxon>Streblomastix</taxon>
    </lineage>
</organism>
<gene>
    <name evidence="2" type="ORF">EZS28_005596</name>
</gene>
<reference evidence="2 3" key="1">
    <citation type="submission" date="2019-03" db="EMBL/GenBank/DDBJ databases">
        <title>Single cell metagenomics reveals metabolic interactions within the superorganism composed of flagellate Streblomastix strix and complex community of Bacteroidetes bacteria on its surface.</title>
        <authorList>
            <person name="Treitli S.C."/>
            <person name="Kolisko M."/>
            <person name="Husnik F."/>
            <person name="Keeling P."/>
            <person name="Hampl V."/>
        </authorList>
    </citation>
    <scope>NUCLEOTIDE SEQUENCE [LARGE SCALE GENOMIC DNA]</scope>
    <source>
        <strain evidence="2">ST1C</strain>
    </source>
</reference>
<feature type="transmembrane region" description="Helical" evidence="1">
    <location>
        <begin position="6"/>
        <end position="28"/>
    </location>
</feature>
<dbReference type="AlphaFoldDB" id="A0A5J4WUZ8"/>
<evidence type="ECO:0000313" key="2">
    <source>
        <dbReference type="EMBL" id="KAA6398877.1"/>
    </source>
</evidence>
<protein>
    <submittedName>
        <fullName evidence="2">Uncharacterized protein</fullName>
    </submittedName>
</protein>
<name>A0A5J4WUZ8_9EUKA</name>
<keyword evidence="1" id="KW-0812">Transmembrane</keyword>
<sequence length="286" mass="32286">MDTWLIVVLGVIGVIFILIIFASVFFFIRHKRKQSQIKKQKGAISEIQPKSGLFQPKISKSGANRVNMNDTAHAVRFVQSTSPAPLARRMDTIVIPPISVKGQVDNAAATGQLLEKDTLSRNMILQCNGTFSNMKVDIKFDSLRFALHRKKILNSSLFDVEDAITVAICIAKSIDSIIQVQNVKRHETFALLSPFTIFVKGLADIIQLQQQSKDNQYPHQNQMAISLESIKIHPEDVGLRVKWDEKTSMLSRGQHLRWAAPELAQPGEAKKIYDEEREIEKEQLNI</sequence>
<accession>A0A5J4WUZ8</accession>
<dbReference type="EMBL" id="SNRW01000862">
    <property type="protein sequence ID" value="KAA6398877.1"/>
    <property type="molecule type" value="Genomic_DNA"/>
</dbReference>
<evidence type="ECO:0000313" key="3">
    <source>
        <dbReference type="Proteomes" id="UP000324800"/>
    </source>
</evidence>